<dbReference type="InterPro" id="IPR036866">
    <property type="entry name" value="RibonucZ/Hydroxyglut_hydro"/>
</dbReference>
<dbReference type="GO" id="GO:0016787">
    <property type="term" value="F:hydrolase activity"/>
    <property type="evidence" value="ECO:0007669"/>
    <property type="project" value="UniProtKB-KW"/>
</dbReference>
<dbReference type="InterPro" id="IPR050114">
    <property type="entry name" value="UPF0173_UPF0282_UlaG_hydrolase"/>
</dbReference>
<evidence type="ECO:0000259" key="2">
    <source>
        <dbReference type="Pfam" id="PF12706"/>
    </source>
</evidence>
<dbReference type="InterPro" id="IPR001279">
    <property type="entry name" value="Metallo-B-lactamas"/>
</dbReference>
<dbReference type="SMR" id="A0A2S4S0T6"/>
<comment type="caution">
    <text evidence="3">The sequence shown here is derived from an EMBL/GenBank/DDBJ whole genome shotgun (WGS) entry which is preliminary data.</text>
</comment>
<reference evidence="3 4" key="1">
    <citation type="submission" date="2018-01" db="EMBL/GenBank/DDBJ databases">
        <title>Complete genome sequences of 14 Citrobacter spp. isolated from plant in Canada.</title>
        <authorList>
            <person name="Bhandare S.G."/>
            <person name="Colavecchio A."/>
            <person name="Jeukens J."/>
            <person name="Emond-Rheault J.-G."/>
            <person name="Freschi L."/>
            <person name="Hamel J."/>
            <person name="Kukavica-Ibrulj I."/>
            <person name="Levesque R."/>
            <person name="Goodridge L."/>
        </authorList>
    </citation>
    <scope>NUCLEOTIDE SEQUENCE [LARGE SCALE GENOMIC DNA]</scope>
    <source>
        <strain evidence="3 4">S1285</strain>
    </source>
</reference>
<organism evidence="3 4">
    <name type="scientific">Citrobacter amalonaticus</name>
    <dbReference type="NCBI Taxonomy" id="35703"/>
    <lineage>
        <taxon>Bacteria</taxon>
        <taxon>Pseudomonadati</taxon>
        <taxon>Pseudomonadota</taxon>
        <taxon>Gammaproteobacteria</taxon>
        <taxon>Enterobacterales</taxon>
        <taxon>Enterobacteriaceae</taxon>
        <taxon>Citrobacter</taxon>
    </lineage>
</organism>
<dbReference type="Pfam" id="PF12706">
    <property type="entry name" value="Lactamase_B_2"/>
    <property type="match status" value="1"/>
</dbReference>
<dbReference type="RefSeq" id="WP_103776700.1">
    <property type="nucleotide sequence ID" value="NZ_PQLX01000002.1"/>
</dbReference>
<gene>
    <name evidence="3" type="ORF">C3430_09610</name>
</gene>
<keyword evidence="1" id="KW-0378">Hydrolase</keyword>
<proteinExistence type="predicted"/>
<dbReference type="PANTHER" id="PTHR43546">
    <property type="entry name" value="UPF0173 METAL-DEPENDENT HYDROLASE MJ1163-RELATED"/>
    <property type="match status" value="1"/>
</dbReference>
<feature type="domain" description="Metallo-beta-lactamase" evidence="2">
    <location>
        <begin position="20"/>
        <end position="221"/>
    </location>
</feature>
<sequence>MKITQIRNATQLIAFGDKTFLIDPMLAPKGAYPGFAGTARAEIRNPCVELPCAIDTLMQVDAIIVTHLHEDHWDEAASRVVPKDKSIYVQNDQDAQALRKQGFTNLTVLTDNTVFDTITLRKTGGQHGSDRAYAVPQMAQRLGEACGVIFQHPQEKTLYLVGDTLWRDEVEANMTTFQPEVVVLNAGFAHVIDFGAIIMGAEDVLKTHFALPDARIVATHMEAINHCLLKRSALRDYARDNQIAEFVTVPEDGETLTF</sequence>
<dbReference type="Proteomes" id="UP000237003">
    <property type="component" value="Unassembled WGS sequence"/>
</dbReference>
<dbReference type="EMBL" id="PQLX01000002">
    <property type="protein sequence ID" value="POU67014.1"/>
    <property type="molecule type" value="Genomic_DNA"/>
</dbReference>
<name>A0A2S4S0T6_CITAM</name>
<protein>
    <recommendedName>
        <fullName evidence="2">Metallo-beta-lactamase domain-containing protein</fullName>
    </recommendedName>
</protein>
<dbReference type="AlphaFoldDB" id="A0A2S4S0T6"/>
<dbReference type="PANTHER" id="PTHR43546:SF9">
    <property type="entry name" value="L-ASCORBATE-6-PHOSPHATE LACTONASE ULAG-RELATED"/>
    <property type="match status" value="1"/>
</dbReference>
<dbReference type="Gene3D" id="3.60.15.10">
    <property type="entry name" value="Ribonuclease Z/Hydroxyacylglutathione hydrolase-like"/>
    <property type="match status" value="1"/>
</dbReference>
<dbReference type="OrthoDB" id="9805728at2"/>
<evidence type="ECO:0000256" key="1">
    <source>
        <dbReference type="ARBA" id="ARBA00022801"/>
    </source>
</evidence>
<evidence type="ECO:0000313" key="3">
    <source>
        <dbReference type="EMBL" id="POU67014.1"/>
    </source>
</evidence>
<evidence type="ECO:0000313" key="4">
    <source>
        <dbReference type="Proteomes" id="UP000237003"/>
    </source>
</evidence>
<accession>A0A2S4S0T6</accession>
<dbReference type="SUPFAM" id="SSF56281">
    <property type="entry name" value="Metallo-hydrolase/oxidoreductase"/>
    <property type="match status" value="1"/>
</dbReference>
<dbReference type="STRING" id="35703.AL524_21195"/>